<feature type="compositionally biased region" description="Polar residues" evidence="1">
    <location>
        <begin position="380"/>
        <end position="390"/>
    </location>
</feature>
<feature type="compositionally biased region" description="Polar residues" evidence="1">
    <location>
        <begin position="562"/>
        <end position="572"/>
    </location>
</feature>
<feature type="region of interest" description="Disordered" evidence="1">
    <location>
        <begin position="251"/>
        <end position="298"/>
    </location>
</feature>
<dbReference type="PANTHER" id="PTHR37970">
    <property type="entry name" value="PROTEIN CBG08587"/>
    <property type="match status" value="1"/>
</dbReference>
<feature type="compositionally biased region" description="Polar residues" evidence="1">
    <location>
        <begin position="253"/>
        <end position="268"/>
    </location>
</feature>
<feature type="region of interest" description="Disordered" evidence="1">
    <location>
        <begin position="922"/>
        <end position="980"/>
    </location>
</feature>
<keyword evidence="2" id="KW-1185">Reference proteome</keyword>
<organism evidence="2 3">
    <name type="scientific">Limulus polyphemus</name>
    <name type="common">Atlantic horseshoe crab</name>
    <dbReference type="NCBI Taxonomy" id="6850"/>
    <lineage>
        <taxon>Eukaryota</taxon>
        <taxon>Metazoa</taxon>
        <taxon>Ecdysozoa</taxon>
        <taxon>Arthropoda</taxon>
        <taxon>Chelicerata</taxon>
        <taxon>Merostomata</taxon>
        <taxon>Xiphosura</taxon>
        <taxon>Limulidae</taxon>
        <taxon>Limulus</taxon>
    </lineage>
</organism>
<name>A0ABM1B890_LIMPO</name>
<feature type="compositionally biased region" description="Polar residues" evidence="1">
    <location>
        <begin position="1170"/>
        <end position="1182"/>
    </location>
</feature>
<feature type="region of interest" description="Disordered" evidence="1">
    <location>
        <begin position="510"/>
        <end position="616"/>
    </location>
</feature>
<dbReference type="PANTHER" id="PTHR37970:SF1">
    <property type="entry name" value="SERINE-RICH ADHESIN FOR PLATELETS"/>
    <property type="match status" value="1"/>
</dbReference>
<feature type="compositionally biased region" description="Basic and acidic residues" evidence="1">
    <location>
        <begin position="1157"/>
        <end position="1166"/>
    </location>
</feature>
<feature type="compositionally biased region" description="Pro residues" evidence="1">
    <location>
        <begin position="965"/>
        <end position="975"/>
    </location>
</feature>
<feature type="compositionally biased region" description="Polar residues" evidence="1">
    <location>
        <begin position="948"/>
        <end position="957"/>
    </location>
</feature>
<evidence type="ECO:0000313" key="2">
    <source>
        <dbReference type="Proteomes" id="UP000694941"/>
    </source>
</evidence>
<evidence type="ECO:0000256" key="1">
    <source>
        <dbReference type="SAM" id="MobiDB-lite"/>
    </source>
</evidence>
<evidence type="ECO:0000313" key="3">
    <source>
        <dbReference type="RefSeq" id="XP_013776814.2"/>
    </source>
</evidence>
<feature type="compositionally biased region" description="Basic and acidic residues" evidence="1">
    <location>
        <begin position="573"/>
        <end position="585"/>
    </location>
</feature>
<feature type="region of interest" description="Disordered" evidence="1">
    <location>
        <begin position="994"/>
        <end position="1024"/>
    </location>
</feature>
<feature type="compositionally biased region" description="Polar residues" evidence="1">
    <location>
        <begin position="782"/>
        <end position="796"/>
    </location>
</feature>
<feature type="region of interest" description="Disordered" evidence="1">
    <location>
        <begin position="782"/>
        <end position="807"/>
    </location>
</feature>
<proteinExistence type="predicted"/>
<gene>
    <name evidence="3" type="primary">LOC106461527</name>
</gene>
<reference evidence="3" key="1">
    <citation type="submission" date="2025-08" db="UniProtKB">
        <authorList>
            <consortium name="RefSeq"/>
        </authorList>
    </citation>
    <scope>IDENTIFICATION</scope>
    <source>
        <tissue evidence="3">Muscle</tissue>
    </source>
</reference>
<feature type="region of interest" description="Disordered" evidence="1">
    <location>
        <begin position="372"/>
        <end position="419"/>
    </location>
</feature>
<dbReference type="RefSeq" id="XP_013776814.2">
    <property type="nucleotide sequence ID" value="XM_013921360.2"/>
</dbReference>
<feature type="compositionally biased region" description="Low complexity" evidence="1">
    <location>
        <begin position="402"/>
        <end position="419"/>
    </location>
</feature>
<feature type="compositionally biased region" description="Low complexity" evidence="1">
    <location>
        <begin position="935"/>
        <end position="947"/>
    </location>
</feature>
<feature type="compositionally biased region" description="Polar residues" evidence="1">
    <location>
        <begin position="1044"/>
        <end position="1059"/>
    </location>
</feature>
<dbReference type="Proteomes" id="UP000694941">
    <property type="component" value="Unplaced"/>
</dbReference>
<sequence>MSVICQNFVQNTWKKDLCSNCFKSLADHVEELTNNQKNHVFSHLRLNDTPRYISQATTVYQSRCLLKPTTWKTSLTERRDLDSPKPFKLENGYNGKHLRITSTSEEVNASTISDRNISLKNSHINDYLNGHCSTELLNKQMSGILRTPGKKNESGGKSGVAFLDGPEVIGYGGNDFVSDDEWETSSDEGDINLEFFDVTEEDKAITKITKENTTFNANYANLRCKEPVKTPTTSVLNGLVNGTNGYSEEHLEVSQTDKNISASSTQCERPTDKNSSHSSKQPYGTVPQRRRDPPLRASVKPFFREVPWSSTENHDRIQPVAPLQKQFESNTNMSEEKKLIKTVSESKMCDFGLITSNLNEDEDILKEKKINSEKDEAPVVSTTEDQNVLDTSKENSQELNDTHSCSSLSSEVSQSSTSTGTCVSIDKSNTSECLLADADTDGIFSNINDHCESGNTESIDRDLIGKQDLCERNSDPTKVDISTSESSFLDINTTENKNSEITQTSTCTPDIDLFESNKSPSSEKISEVKFPSEISKDIQEQSLSDDTNKLFNDKSGTMEILQDTSFSSMNNSSDEKRNKKPEPLKNKPQVPKKPASVQILHPQSVRTVSPESEFRDSNTVDVNVNIEQPIYSTVTKPELPCSPPVEKPQVAVSPVNHYAESNIYQEISNTYDMSDLSTNHKSDVSRNSKLAALAVELEQVRFNSVAKRHAPPPPKIPEILISTQEGQASTILSAGEENDEERISVNLSAQTASVSSGTPIKKNEPCRNIFLTEGKIKSTTFTSTYSRSKAHNNNPEDSTKSKKGKFSLKKFLKRGKDPYSGDTLTDKSDLLAPNPKAWKQNEFDRTKLKLEIIHPMDMVNRSQEEEKWQTSQNLDVCVSPPVVSDTAKDASHRDDQTYDQANSYEVINGLILDSTSCSVEPGKTPSFTDVQKPRSSTGGSTVSTSSTENITRLSQDFSCEDSRPARPPKPPPPPRCRSLIPSRINNISAVLTDGRRTPHLKGSGLISDEESPCGLPPKPQVPRRLFRPSMKSEYSNFGDVRYLSTSKNSERTSPSATEGTKTHEDRKGRLVRASREGGKYFQSPLPKLWKGEGSISERTYYETTEEHQNKEEQKTEFGIQPTVEDIPQNHSDVNKTEIMVKTVPFRLPGLDTGSEIKVSKSKDKAVDGGSRQTVSCSNQGEDPSQHPLPSSSSSGHRGNKTWEDLLASYSVVVASCQEALVRLLDHALKARSKLLRKPDGSGLKWSDFVIENSQPDLVLCNRVCFHAVFKFDSRIQVTLVVSRPEQPSTPNSQRLYNFPILEHFKDIVPGIFLPITESSQSSDPVHVSTFVLQRAKMSLLHSAITPETSKSLRQHFDMNEIGFIMLQLIQILKNLQAEGIEKLDPKSNNFLLAKPEGQNHSFVVLLTHPSPDEVGCLVKSESEDNKITLCHFALNNLFLLLRVQNIEEIENIVQPSDTSAQAFASVASLLGQEKAFSLSHAKALLEYMLWGPKDTSHYLEDVPQKTDVFLQRWIDVNKAQTLKRLSATFTSPISIYDENHTSFLIRTSVRSLKELSTLLKNDSKA</sequence>
<protein>
    <submittedName>
        <fullName evidence="3">Uncharacterized protein LOC106461527</fullName>
    </submittedName>
</protein>
<feature type="region of interest" description="Disordered" evidence="1">
    <location>
        <begin position="1044"/>
        <end position="1068"/>
    </location>
</feature>
<accession>A0ABM1B890</accession>
<feature type="region of interest" description="Disordered" evidence="1">
    <location>
        <begin position="1150"/>
        <end position="1199"/>
    </location>
</feature>
<dbReference type="GeneID" id="106461527"/>